<evidence type="ECO:0000256" key="2">
    <source>
        <dbReference type="ARBA" id="ARBA00022777"/>
    </source>
</evidence>
<dbReference type="RefSeq" id="WP_179268033.1">
    <property type="nucleotide sequence ID" value="NZ_CP058579.1"/>
</dbReference>
<dbReference type="PANTHER" id="PTHR34236">
    <property type="entry name" value="DIMETHYL SULFOXIDE REDUCTASE TRANSCRIPTIONAL ACTIVATOR"/>
    <property type="match status" value="1"/>
</dbReference>
<accession>A0A7D5L9U5</accession>
<dbReference type="InterPro" id="IPR029016">
    <property type="entry name" value="GAF-like_dom_sf"/>
</dbReference>
<proteinExistence type="predicted"/>
<evidence type="ECO:0000259" key="7">
    <source>
        <dbReference type="PROSITE" id="PS50110"/>
    </source>
</evidence>
<dbReference type="EMBL" id="CP058579">
    <property type="protein sequence ID" value="QLG61448.1"/>
    <property type="molecule type" value="Genomic_DNA"/>
</dbReference>
<sequence>MTATTRILYVDGDGDRRADAVAALEADVPGAAVRTRGAAEGAMDHLADRPPDCLVTTADLPDADALSFLRRVREERPALPCLLFTDRDDEAVAREARSVDGVEYLHRSGGAGLLALADRIAALTGRATGTDTERSDGRSRALTGPAAVGKDRSGRPPADRGLAALADVPKRLRAADSDREISDVVVEGAGDAVGFPITAVQLYDEGSGRLRPAARTEAVSGLVGDGRLLASGEDLPWQAFVTQEGTVYDDPSAGTAPAESDASLRSAVVLPLGEHGAFVTGATGERPCSAVDVHLSELLAGIAVAAFERVDRERALRERAEALEARDATLERVRRSNAIIRGIVGDLIRATSREEVVTTACDRLVASGPFRFAWIGTYDRGAGTLSPEASAGDGDGYLDAVTAGDGEVPRGEPTEVAARTRETRALSAAAPDPPFDPWQRAALERGYGSIVAVPLVHRDALYGVLGLYTDRTDAFTDAETEVFAELGRTMGYALNALERRQALVNEESVELEFRVVDETDPILGFVEGTGSEFEFENVVLDDERLRAFFTISGATAARVVEFGERSPLEDVTLVADREGGSLFSCTLAETALVSVLVDRGAIPRTITAADGDGRFVIRIPRSADLRTFVELFEARYDEVELVARRGVDEPIRSRGAFQSEFETRLTDRQAEVIEAAHVCGFFEWPRETTAQELAGSLGVSQPTVSRHIREGERKLFDLLFGSE</sequence>
<dbReference type="SUPFAM" id="SSF52172">
    <property type="entry name" value="CheY-like"/>
    <property type="match status" value="1"/>
</dbReference>
<feature type="compositionally biased region" description="Basic and acidic residues" evidence="6">
    <location>
        <begin position="149"/>
        <end position="158"/>
    </location>
</feature>
<dbReference type="PANTHER" id="PTHR34236:SF1">
    <property type="entry name" value="DIMETHYL SULFOXIDE REDUCTASE TRANSCRIPTIONAL ACTIVATOR"/>
    <property type="match status" value="1"/>
</dbReference>
<comment type="caution">
    <text evidence="5">Lacks conserved residue(s) required for the propagation of feature annotation.</text>
</comment>
<dbReference type="Gene3D" id="3.30.450.40">
    <property type="match status" value="2"/>
</dbReference>
<gene>
    <name evidence="8" type="ORF">HUG12_06745</name>
</gene>
<evidence type="ECO:0000256" key="4">
    <source>
        <dbReference type="ARBA" id="ARBA00023163"/>
    </source>
</evidence>
<dbReference type="InterPro" id="IPR003018">
    <property type="entry name" value="GAF"/>
</dbReference>
<keyword evidence="4" id="KW-0804">Transcription</keyword>
<keyword evidence="3" id="KW-0805">Transcription regulation</keyword>
<reference evidence="8 9" key="1">
    <citation type="submission" date="2020-06" db="EMBL/GenBank/DDBJ databases">
        <title>NJ-3-1, isolated from saline soil.</title>
        <authorList>
            <person name="Cui H.L."/>
            <person name="Shi X."/>
        </authorList>
    </citation>
    <scope>NUCLEOTIDE SEQUENCE [LARGE SCALE GENOMIC DNA]</scope>
    <source>
        <strain evidence="8 9">NJ-3-1</strain>
    </source>
</reference>
<dbReference type="SUPFAM" id="SSF55781">
    <property type="entry name" value="GAF domain-like"/>
    <property type="match status" value="2"/>
</dbReference>
<keyword evidence="1" id="KW-0808">Transferase</keyword>
<evidence type="ECO:0000256" key="6">
    <source>
        <dbReference type="SAM" id="MobiDB-lite"/>
    </source>
</evidence>
<dbReference type="InterPro" id="IPR007050">
    <property type="entry name" value="HTH_bacterioopsin"/>
</dbReference>
<dbReference type="OrthoDB" id="312057at2157"/>
<evidence type="ECO:0000256" key="1">
    <source>
        <dbReference type="ARBA" id="ARBA00022679"/>
    </source>
</evidence>
<dbReference type="PROSITE" id="PS50110">
    <property type="entry name" value="RESPONSE_REGULATORY"/>
    <property type="match status" value="1"/>
</dbReference>
<protein>
    <submittedName>
        <fullName evidence="8">GAF domain-containing protein</fullName>
    </submittedName>
</protein>
<dbReference type="CDD" id="cd00156">
    <property type="entry name" value="REC"/>
    <property type="match status" value="1"/>
</dbReference>
<dbReference type="GO" id="GO:0016301">
    <property type="term" value="F:kinase activity"/>
    <property type="evidence" value="ECO:0007669"/>
    <property type="project" value="UniProtKB-KW"/>
</dbReference>
<dbReference type="InterPro" id="IPR011006">
    <property type="entry name" value="CheY-like_superfamily"/>
</dbReference>
<name>A0A7D5L9U5_9EURY</name>
<dbReference type="KEGG" id="halu:HUG12_06745"/>
<evidence type="ECO:0000256" key="3">
    <source>
        <dbReference type="ARBA" id="ARBA00023015"/>
    </source>
</evidence>
<feature type="region of interest" description="Disordered" evidence="6">
    <location>
        <begin position="127"/>
        <end position="160"/>
    </location>
</feature>
<dbReference type="AlphaFoldDB" id="A0A7D5L9U5"/>
<dbReference type="Pfam" id="PF04967">
    <property type="entry name" value="HTH_10"/>
    <property type="match status" value="1"/>
</dbReference>
<dbReference type="Pfam" id="PF15915">
    <property type="entry name" value="BAT"/>
    <property type="match status" value="1"/>
</dbReference>
<dbReference type="Proteomes" id="UP000509626">
    <property type="component" value="Chromosome"/>
</dbReference>
<dbReference type="Gene3D" id="3.40.50.2300">
    <property type="match status" value="1"/>
</dbReference>
<evidence type="ECO:0000256" key="5">
    <source>
        <dbReference type="PROSITE-ProRule" id="PRU00169"/>
    </source>
</evidence>
<evidence type="ECO:0000313" key="9">
    <source>
        <dbReference type="Proteomes" id="UP000509626"/>
    </source>
</evidence>
<evidence type="ECO:0000313" key="8">
    <source>
        <dbReference type="EMBL" id="QLG61448.1"/>
    </source>
</evidence>
<feature type="domain" description="Response regulatory" evidence="7">
    <location>
        <begin position="6"/>
        <end position="122"/>
    </location>
</feature>
<dbReference type="Pfam" id="PF13185">
    <property type="entry name" value="GAF_2"/>
    <property type="match status" value="1"/>
</dbReference>
<dbReference type="GeneID" id="56037142"/>
<dbReference type="InterPro" id="IPR031803">
    <property type="entry name" value="BAT_GAF/HTH-assoc"/>
</dbReference>
<keyword evidence="9" id="KW-1185">Reference proteome</keyword>
<dbReference type="GO" id="GO:0000160">
    <property type="term" value="P:phosphorelay signal transduction system"/>
    <property type="evidence" value="ECO:0007669"/>
    <property type="project" value="InterPro"/>
</dbReference>
<organism evidence="8 9">
    <name type="scientific">Halorarum salinum</name>
    <dbReference type="NCBI Taxonomy" id="2743089"/>
    <lineage>
        <taxon>Archaea</taxon>
        <taxon>Methanobacteriati</taxon>
        <taxon>Methanobacteriota</taxon>
        <taxon>Stenosarchaea group</taxon>
        <taxon>Halobacteria</taxon>
        <taxon>Halobacteriales</taxon>
        <taxon>Haloferacaceae</taxon>
        <taxon>Halorarum</taxon>
    </lineage>
</organism>
<keyword evidence="2" id="KW-0418">Kinase</keyword>
<dbReference type="InterPro" id="IPR001789">
    <property type="entry name" value="Sig_transdc_resp-reg_receiver"/>
</dbReference>